<name>A0A8S3VYD7_PARAO</name>
<keyword evidence="2" id="KW-1185">Reference proteome</keyword>
<protein>
    <submittedName>
        <fullName evidence="1">(apollo) hypothetical protein</fullName>
    </submittedName>
</protein>
<dbReference type="AlphaFoldDB" id="A0A8S3VYD7"/>
<evidence type="ECO:0000313" key="2">
    <source>
        <dbReference type="Proteomes" id="UP000691718"/>
    </source>
</evidence>
<dbReference type="EMBL" id="CAJQZP010000008">
    <property type="protein sequence ID" value="CAG4931157.1"/>
    <property type="molecule type" value="Genomic_DNA"/>
</dbReference>
<gene>
    <name evidence="1" type="ORF">PAPOLLO_LOCUS303</name>
</gene>
<proteinExistence type="predicted"/>
<organism evidence="1 2">
    <name type="scientific">Parnassius apollo</name>
    <name type="common">Apollo butterfly</name>
    <name type="synonym">Papilio apollo</name>
    <dbReference type="NCBI Taxonomy" id="110799"/>
    <lineage>
        <taxon>Eukaryota</taxon>
        <taxon>Metazoa</taxon>
        <taxon>Ecdysozoa</taxon>
        <taxon>Arthropoda</taxon>
        <taxon>Hexapoda</taxon>
        <taxon>Insecta</taxon>
        <taxon>Pterygota</taxon>
        <taxon>Neoptera</taxon>
        <taxon>Endopterygota</taxon>
        <taxon>Lepidoptera</taxon>
        <taxon>Glossata</taxon>
        <taxon>Ditrysia</taxon>
        <taxon>Papilionoidea</taxon>
        <taxon>Papilionidae</taxon>
        <taxon>Parnassiinae</taxon>
        <taxon>Parnassini</taxon>
        <taxon>Parnassius</taxon>
        <taxon>Parnassius</taxon>
    </lineage>
</organism>
<reference evidence="1" key="1">
    <citation type="submission" date="2021-04" db="EMBL/GenBank/DDBJ databases">
        <authorList>
            <person name="Tunstrom K."/>
        </authorList>
    </citation>
    <scope>NUCLEOTIDE SEQUENCE</scope>
</reference>
<accession>A0A8S3VYD7</accession>
<evidence type="ECO:0000313" key="1">
    <source>
        <dbReference type="EMBL" id="CAG4931157.1"/>
    </source>
</evidence>
<dbReference type="OrthoDB" id="7429579at2759"/>
<dbReference type="Proteomes" id="UP000691718">
    <property type="component" value="Unassembled WGS sequence"/>
</dbReference>
<sequence length="157" mass="17785">MSKESDYLCNLVRDLLSELTRIRWCGSELESMFHPNIWRNASEICGLANLGMHINWEGKTVGSFPDPSTNDVTTRFLKFVGEIPDLGTRKLFSISPPIFIPGCDVIYVGSSPDVKITSFTDILPDLEDSKKYAFVWDVRADMPCEHEERERILAGEP</sequence>
<comment type="caution">
    <text evidence="1">The sequence shown here is derived from an EMBL/GenBank/DDBJ whole genome shotgun (WGS) entry which is preliminary data.</text>
</comment>